<evidence type="ECO:0000313" key="3">
    <source>
        <dbReference type="Proteomes" id="UP000605848"/>
    </source>
</evidence>
<accession>A0A936Z848</accession>
<keyword evidence="3" id="KW-1185">Reference proteome</keyword>
<protein>
    <submittedName>
        <fullName evidence="2">Uncharacterized protein</fullName>
    </submittedName>
</protein>
<keyword evidence="1" id="KW-0472">Membrane</keyword>
<evidence type="ECO:0000256" key="1">
    <source>
        <dbReference type="SAM" id="Phobius"/>
    </source>
</evidence>
<dbReference type="Proteomes" id="UP000605848">
    <property type="component" value="Unassembled WGS sequence"/>
</dbReference>
<name>A0A936Z848_9HYPH</name>
<dbReference type="RefSeq" id="WP_202055160.1">
    <property type="nucleotide sequence ID" value="NZ_JAEQMY010000001.1"/>
</dbReference>
<evidence type="ECO:0000313" key="2">
    <source>
        <dbReference type="EMBL" id="MBL0402475.1"/>
    </source>
</evidence>
<keyword evidence="1" id="KW-1133">Transmembrane helix</keyword>
<proteinExistence type="predicted"/>
<dbReference type="EMBL" id="JAEQMY010000001">
    <property type="protein sequence ID" value="MBL0402475.1"/>
    <property type="molecule type" value="Genomic_DNA"/>
</dbReference>
<organism evidence="2 3">
    <name type="scientific">Microvirga aerilata</name>
    <dbReference type="NCBI Taxonomy" id="670292"/>
    <lineage>
        <taxon>Bacteria</taxon>
        <taxon>Pseudomonadati</taxon>
        <taxon>Pseudomonadota</taxon>
        <taxon>Alphaproteobacteria</taxon>
        <taxon>Hyphomicrobiales</taxon>
        <taxon>Methylobacteriaceae</taxon>
        <taxon>Microvirga</taxon>
    </lineage>
</organism>
<reference evidence="2" key="1">
    <citation type="submission" date="2021-01" db="EMBL/GenBank/DDBJ databases">
        <title>Microvirga sp.</title>
        <authorList>
            <person name="Kim M.K."/>
        </authorList>
    </citation>
    <scope>NUCLEOTIDE SEQUENCE</scope>
    <source>
        <strain evidence="2">5420S-16</strain>
    </source>
</reference>
<sequence>MTTRTALGPARKLHLDRAARTAGEAFAFDEPDAMPAPNRSYGPSLVWLSMAAVAVLGLALVF</sequence>
<dbReference type="AlphaFoldDB" id="A0A936Z848"/>
<feature type="transmembrane region" description="Helical" evidence="1">
    <location>
        <begin position="44"/>
        <end position="61"/>
    </location>
</feature>
<comment type="caution">
    <text evidence="2">The sequence shown here is derived from an EMBL/GenBank/DDBJ whole genome shotgun (WGS) entry which is preliminary data.</text>
</comment>
<keyword evidence="1" id="KW-0812">Transmembrane</keyword>
<gene>
    <name evidence="2" type="ORF">JKG68_00665</name>
</gene>